<organism evidence="1 2">
    <name type="scientific">Thauera chlorobenzoica</name>
    <dbReference type="NCBI Taxonomy" id="96773"/>
    <lineage>
        <taxon>Bacteria</taxon>
        <taxon>Pseudomonadati</taxon>
        <taxon>Pseudomonadota</taxon>
        <taxon>Betaproteobacteria</taxon>
        <taxon>Rhodocyclales</taxon>
        <taxon>Zoogloeaceae</taxon>
        <taxon>Thauera</taxon>
    </lineage>
</organism>
<name>A0A1H5YC31_9RHOO</name>
<dbReference type="InterPro" id="IPR029058">
    <property type="entry name" value="AB_hydrolase_fold"/>
</dbReference>
<dbReference type="GO" id="GO:0018786">
    <property type="term" value="F:haloalkane dehalogenase activity"/>
    <property type="evidence" value="ECO:0007669"/>
    <property type="project" value="UniProtKB-EC"/>
</dbReference>
<dbReference type="InterPro" id="IPR050266">
    <property type="entry name" value="AB_hydrolase_sf"/>
</dbReference>
<dbReference type="PANTHER" id="PTHR43798:SF33">
    <property type="entry name" value="HYDROLASE, PUTATIVE (AFU_ORTHOLOGUE AFUA_2G14860)-RELATED"/>
    <property type="match status" value="1"/>
</dbReference>
<dbReference type="GO" id="GO:0016020">
    <property type="term" value="C:membrane"/>
    <property type="evidence" value="ECO:0007669"/>
    <property type="project" value="TreeGrafter"/>
</dbReference>
<accession>A0A1H5YC31</accession>
<dbReference type="AlphaFoldDB" id="A0A1H5YC31"/>
<dbReference type="InterPro" id="IPR000073">
    <property type="entry name" value="AB_hydrolase_1"/>
</dbReference>
<reference evidence="1 2" key="1">
    <citation type="submission" date="2016-12" db="EMBL/GenBank/DDBJ databases">
        <title>Complete genome sequence of Thauera chlorobenzoica, a Betaproteobacterium degrading haloaromatics anaerobically to CO2 and halides.</title>
        <authorList>
            <person name="Goris T."/>
            <person name="Mergelsberg M."/>
            <person name="Boll M."/>
        </authorList>
    </citation>
    <scope>NUCLEOTIDE SEQUENCE [LARGE SCALE GENOMIC DNA]</scope>
    <source>
        <strain evidence="1 2">3CB1</strain>
    </source>
</reference>
<keyword evidence="2" id="KW-1185">Reference proteome</keyword>
<dbReference type="Proteomes" id="UP000185739">
    <property type="component" value="Chromosome"/>
</dbReference>
<dbReference type="STRING" id="96773.Tchl_0239"/>
<dbReference type="RefSeq" id="WP_075146778.1">
    <property type="nucleotide sequence ID" value="NZ_CP018839.1"/>
</dbReference>
<dbReference type="Pfam" id="PF00561">
    <property type="entry name" value="Abhydrolase_1"/>
    <property type="match status" value="1"/>
</dbReference>
<evidence type="ECO:0000313" key="2">
    <source>
        <dbReference type="Proteomes" id="UP000185739"/>
    </source>
</evidence>
<sequence length="293" mass="32959">MRHTISTTEQLDIRGLQYKVRRWGAADAPRLFLLHGWMDSSATFQFVVEALRHDWQVIAPDWRGFGGSTWLGRPYWFPDYYADLDALLAHYAPGEPVRLAGHSMGGNVAGIYAGLYPERVSQVAMLDFLGLRRPPDAEAPALLQKWIAAQAEPPRLRVYPDHGALARRLCAANPRLTPERADFLARHVGRVRGDGQVEMGCDPWHKLPSPFPYRVEDAMACWRRVRAPVLLLIGDEGFVLERFGDDPAELQRRAACFADVRQVTISGAGHNVQHDQPEQVAAALESFFLREPT</sequence>
<keyword evidence="1" id="KW-0378">Hydrolase</keyword>
<dbReference type="SUPFAM" id="SSF53474">
    <property type="entry name" value="alpha/beta-Hydrolases"/>
    <property type="match status" value="1"/>
</dbReference>
<evidence type="ECO:0000313" key="1">
    <source>
        <dbReference type="EMBL" id="APR03112.1"/>
    </source>
</evidence>
<dbReference type="Gene3D" id="3.40.50.1820">
    <property type="entry name" value="alpha/beta hydrolase"/>
    <property type="match status" value="1"/>
</dbReference>
<dbReference type="EMBL" id="CP018839">
    <property type="protein sequence ID" value="APR03112.1"/>
    <property type="molecule type" value="Genomic_DNA"/>
</dbReference>
<dbReference type="EC" id="3.8.1.5" evidence="1"/>
<dbReference type="PRINTS" id="PR00111">
    <property type="entry name" value="ABHYDROLASE"/>
</dbReference>
<gene>
    <name evidence="1" type="ORF">Tchl_0239</name>
</gene>
<protein>
    <submittedName>
        <fullName evidence="1">Putative methyl ester carboxylesterase</fullName>
        <ecNumber evidence="1">3.8.1.5</ecNumber>
    </submittedName>
</protein>
<dbReference type="OrthoDB" id="149912at2"/>
<proteinExistence type="predicted"/>
<dbReference type="KEGG" id="tcl:Tchl_0239"/>
<dbReference type="PANTHER" id="PTHR43798">
    <property type="entry name" value="MONOACYLGLYCEROL LIPASE"/>
    <property type="match status" value="1"/>
</dbReference>